<dbReference type="InterPro" id="IPR029058">
    <property type="entry name" value="AB_hydrolase_fold"/>
</dbReference>
<dbReference type="InterPro" id="IPR050266">
    <property type="entry name" value="AB_hydrolase_sf"/>
</dbReference>
<dbReference type="PANTHER" id="PTHR43798">
    <property type="entry name" value="MONOACYLGLYCEROL LIPASE"/>
    <property type="match status" value="1"/>
</dbReference>
<dbReference type="Proteomes" id="UP000244911">
    <property type="component" value="Unassembled WGS sequence"/>
</dbReference>
<dbReference type="PANTHER" id="PTHR43798:SF29">
    <property type="entry name" value="AB HYDROLASE-1 DOMAIN-CONTAINING PROTEIN"/>
    <property type="match status" value="1"/>
</dbReference>
<dbReference type="PRINTS" id="PR00111">
    <property type="entry name" value="ABHYDROLASE"/>
</dbReference>
<proteinExistence type="predicted"/>
<keyword evidence="3" id="KW-1185">Reference proteome</keyword>
<evidence type="ECO:0000313" key="3">
    <source>
        <dbReference type="Proteomes" id="UP000244911"/>
    </source>
</evidence>
<dbReference type="OrthoDB" id="5491135at2"/>
<dbReference type="InterPro" id="IPR000073">
    <property type="entry name" value="AB_hydrolase_1"/>
</dbReference>
<evidence type="ECO:0000259" key="1">
    <source>
        <dbReference type="Pfam" id="PF12697"/>
    </source>
</evidence>
<dbReference type="EC" id="3.5.1.-" evidence="2"/>
<gene>
    <name evidence="2" type="primary">rutD</name>
    <name evidence="2" type="ORF">ALP8811_00743</name>
</gene>
<accession>A0A2R8AIN1</accession>
<name>A0A2R8AIN1_9RHOB</name>
<dbReference type="Gene3D" id="3.40.50.1820">
    <property type="entry name" value="alpha/beta hydrolase"/>
    <property type="match status" value="1"/>
</dbReference>
<dbReference type="GO" id="GO:0016787">
    <property type="term" value="F:hydrolase activity"/>
    <property type="evidence" value="ECO:0007669"/>
    <property type="project" value="UniProtKB-KW"/>
</dbReference>
<protein>
    <submittedName>
        <fullName evidence="2">Aminoacrylate hydrolase RutD</fullName>
        <ecNumber evidence="2">3.5.1.-</ecNumber>
    </submittedName>
</protein>
<dbReference type="EMBL" id="OMOI01000001">
    <property type="protein sequence ID" value="SPF75749.1"/>
    <property type="molecule type" value="Genomic_DNA"/>
</dbReference>
<dbReference type="Pfam" id="PF12697">
    <property type="entry name" value="Abhydrolase_6"/>
    <property type="match status" value="1"/>
</dbReference>
<organism evidence="2 3">
    <name type="scientific">Aliiroseovarius pelagivivens</name>
    <dbReference type="NCBI Taxonomy" id="1639690"/>
    <lineage>
        <taxon>Bacteria</taxon>
        <taxon>Pseudomonadati</taxon>
        <taxon>Pseudomonadota</taxon>
        <taxon>Alphaproteobacteria</taxon>
        <taxon>Rhodobacterales</taxon>
        <taxon>Paracoccaceae</taxon>
        <taxon>Aliiroseovarius</taxon>
    </lineage>
</organism>
<keyword evidence="2" id="KW-0378">Hydrolase</keyword>
<evidence type="ECO:0000313" key="2">
    <source>
        <dbReference type="EMBL" id="SPF75749.1"/>
    </source>
</evidence>
<feature type="domain" description="AB hydrolase-1" evidence="1">
    <location>
        <begin position="4"/>
        <end position="223"/>
    </location>
</feature>
<dbReference type="SUPFAM" id="SSF53474">
    <property type="entry name" value="alpha/beta-Hydrolases"/>
    <property type="match status" value="1"/>
</dbReference>
<reference evidence="2 3" key="1">
    <citation type="submission" date="2018-03" db="EMBL/GenBank/DDBJ databases">
        <authorList>
            <person name="Keele B.F."/>
        </authorList>
    </citation>
    <scope>NUCLEOTIDE SEQUENCE [LARGE SCALE GENOMIC DNA]</scope>
    <source>
        <strain evidence="2 3">CECT 8811</strain>
    </source>
</reference>
<dbReference type="RefSeq" id="WP_108855822.1">
    <property type="nucleotide sequence ID" value="NZ_OMOI01000001.1"/>
</dbReference>
<sequence>MTPLVLLPGMMCDARLFAPQVAALSGCRTVICASLAERSSVEELALDILADAPQCFALAGLSMGGIVAMEILRQAPERVERIALLDTNPLAETDEVKARRIPQMMAVKVGKLSVIMRDEMKPNYLSEGPRRGEVLDLCMDMALDLGPHVFLNQSRALMDRSDQTETLRNATVPALILCGREDTLCPVARHEMMAGLIPGARLEIIDGAGHLPTLEQPEKTNAALARWLEE</sequence>
<dbReference type="AlphaFoldDB" id="A0A2R8AIN1"/>